<keyword evidence="2" id="KW-0732">Signal</keyword>
<dbReference type="PANTHER" id="PTHR45642:SF62">
    <property type="entry name" value="OS02G0458900 PROTEIN"/>
    <property type="match status" value="1"/>
</dbReference>
<evidence type="ECO:0000313" key="3">
    <source>
        <dbReference type="EMBL" id="TVU30150.1"/>
    </source>
</evidence>
<dbReference type="OrthoDB" id="1600564at2759"/>
<dbReference type="InterPro" id="IPR050592">
    <property type="entry name" value="GDSL_lipolytic_enzyme"/>
</dbReference>
<protein>
    <recommendedName>
        <fullName evidence="5">GDSL esterase/lipase</fullName>
    </recommendedName>
</protein>
<accession>A0A5J9V477</accession>
<comment type="caution">
    <text evidence="3">The sequence shown here is derived from an EMBL/GenBank/DDBJ whole genome shotgun (WGS) entry which is preliminary data.</text>
</comment>
<reference evidence="3 4" key="1">
    <citation type="journal article" date="2019" name="Sci. Rep.">
        <title>A high-quality genome of Eragrostis curvula grass provides insights into Poaceae evolution and supports new strategies to enhance forage quality.</title>
        <authorList>
            <person name="Carballo J."/>
            <person name="Santos B.A.C.M."/>
            <person name="Zappacosta D."/>
            <person name="Garbus I."/>
            <person name="Selva J.P."/>
            <person name="Gallo C.A."/>
            <person name="Diaz A."/>
            <person name="Albertini E."/>
            <person name="Caccamo M."/>
            <person name="Echenique V."/>
        </authorList>
    </citation>
    <scope>NUCLEOTIDE SEQUENCE [LARGE SCALE GENOMIC DNA]</scope>
    <source>
        <strain evidence="4">cv. Victoria</strain>
        <tissue evidence="3">Leaf</tissue>
    </source>
</reference>
<dbReference type="AlphaFoldDB" id="A0A5J9V477"/>
<dbReference type="CDD" id="cd01837">
    <property type="entry name" value="SGNH_plant_lipase_like"/>
    <property type="match status" value="1"/>
</dbReference>
<dbReference type="Pfam" id="PF00657">
    <property type="entry name" value="Lipase_GDSL"/>
    <property type="match status" value="1"/>
</dbReference>
<evidence type="ECO:0000256" key="1">
    <source>
        <dbReference type="ARBA" id="ARBA00008668"/>
    </source>
</evidence>
<gene>
    <name evidence="3" type="ORF">EJB05_21759</name>
</gene>
<dbReference type="SUPFAM" id="SSF52266">
    <property type="entry name" value="SGNH hydrolase"/>
    <property type="match status" value="1"/>
</dbReference>
<dbReference type="EMBL" id="RWGY01000011">
    <property type="protein sequence ID" value="TVU30150.1"/>
    <property type="molecule type" value="Genomic_DNA"/>
</dbReference>
<dbReference type="GO" id="GO:0016788">
    <property type="term" value="F:hydrolase activity, acting on ester bonds"/>
    <property type="evidence" value="ECO:0007669"/>
    <property type="project" value="InterPro"/>
</dbReference>
<dbReference type="InterPro" id="IPR036514">
    <property type="entry name" value="SGNH_hydro_sf"/>
</dbReference>
<evidence type="ECO:0000313" key="4">
    <source>
        <dbReference type="Proteomes" id="UP000324897"/>
    </source>
</evidence>
<dbReference type="PANTHER" id="PTHR45642">
    <property type="entry name" value="GDSL ESTERASE/LIPASE EXL3"/>
    <property type="match status" value="1"/>
</dbReference>
<organism evidence="3 4">
    <name type="scientific">Eragrostis curvula</name>
    <name type="common">weeping love grass</name>
    <dbReference type="NCBI Taxonomy" id="38414"/>
    <lineage>
        <taxon>Eukaryota</taxon>
        <taxon>Viridiplantae</taxon>
        <taxon>Streptophyta</taxon>
        <taxon>Embryophyta</taxon>
        <taxon>Tracheophyta</taxon>
        <taxon>Spermatophyta</taxon>
        <taxon>Magnoliopsida</taxon>
        <taxon>Liliopsida</taxon>
        <taxon>Poales</taxon>
        <taxon>Poaceae</taxon>
        <taxon>PACMAD clade</taxon>
        <taxon>Chloridoideae</taxon>
        <taxon>Eragrostideae</taxon>
        <taxon>Eragrostidinae</taxon>
        <taxon>Eragrostis</taxon>
    </lineage>
</organism>
<evidence type="ECO:0000256" key="2">
    <source>
        <dbReference type="SAM" id="SignalP"/>
    </source>
</evidence>
<dbReference type="Proteomes" id="UP000324897">
    <property type="component" value="Chromosome 1"/>
</dbReference>
<dbReference type="InterPro" id="IPR035669">
    <property type="entry name" value="SGNH_plant_lipase-like"/>
</dbReference>
<sequence>MATWRARSSSSLPTLAVLLLLAALLCFSPAAAAAGSLATAVIVFGDSTVDSGNNNFWPTVARANFPPYGRDFPGGRATGRFCDGRLPTDFYSEKLGLRSFVPAYLDPSYGIQDFATGVCFASAGSGLDAATAGVLNVIPLSKQLDMFREYKSRLEQHLGAAQAGAVLSGAVYVVSIGSNDFLENYFALTTARHLQYATVPAYTAYLMGLARAFLSDLHALGARKIGFLGLGPIGCLPVERARLLGLACDDAHSAAARAFNDAVRATVAAGLRDSFSGADVRVAEVYGFVEALLRAPGSYGFDRADVGCCGSGRVETGYACSAWDPRTCPEAGRYVFWDAVHTTEHANRVIADYLFNTTFGSF</sequence>
<keyword evidence="4" id="KW-1185">Reference proteome</keyword>
<comment type="similarity">
    <text evidence="1">Belongs to the 'GDSL' lipolytic enzyme family.</text>
</comment>
<feature type="chain" id="PRO_5023902494" description="GDSL esterase/lipase" evidence="2">
    <location>
        <begin position="34"/>
        <end position="362"/>
    </location>
</feature>
<evidence type="ECO:0008006" key="5">
    <source>
        <dbReference type="Google" id="ProtNLM"/>
    </source>
</evidence>
<name>A0A5J9V477_9POAL</name>
<proteinExistence type="inferred from homology"/>
<feature type="signal peptide" evidence="2">
    <location>
        <begin position="1"/>
        <end position="33"/>
    </location>
</feature>
<dbReference type="Gramene" id="TVU30150">
    <property type="protein sequence ID" value="TVU30150"/>
    <property type="gene ID" value="EJB05_21759"/>
</dbReference>
<dbReference type="Gene3D" id="3.40.50.1110">
    <property type="entry name" value="SGNH hydrolase"/>
    <property type="match status" value="1"/>
</dbReference>
<feature type="non-terminal residue" evidence="3">
    <location>
        <position position="1"/>
    </location>
</feature>
<dbReference type="InterPro" id="IPR001087">
    <property type="entry name" value="GDSL"/>
</dbReference>